<dbReference type="Proteomes" id="UP000621516">
    <property type="component" value="Unassembled WGS sequence"/>
</dbReference>
<organism evidence="3 4">
    <name type="scientific">Aestuariibaculum marinum</name>
    <dbReference type="NCBI Taxonomy" id="2683592"/>
    <lineage>
        <taxon>Bacteria</taxon>
        <taxon>Pseudomonadati</taxon>
        <taxon>Bacteroidota</taxon>
        <taxon>Flavobacteriia</taxon>
        <taxon>Flavobacteriales</taxon>
        <taxon>Flavobacteriaceae</taxon>
    </lineage>
</organism>
<keyword evidence="4" id="KW-1185">Reference proteome</keyword>
<dbReference type="RefSeq" id="WP_188224303.1">
    <property type="nucleotide sequence ID" value="NZ_JACVXD010000009.1"/>
</dbReference>
<keyword evidence="2" id="KW-0732">Signal</keyword>
<evidence type="ECO:0000313" key="4">
    <source>
        <dbReference type="Proteomes" id="UP000621516"/>
    </source>
</evidence>
<feature type="signal peptide" evidence="2">
    <location>
        <begin position="1"/>
        <end position="22"/>
    </location>
</feature>
<feature type="coiled-coil region" evidence="1">
    <location>
        <begin position="217"/>
        <end position="251"/>
    </location>
</feature>
<dbReference type="PROSITE" id="PS51257">
    <property type="entry name" value="PROKAR_LIPOPROTEIN"/>
    <property type="match status" value="1"/>
</dbReference>
<accession>A0A8J6Q603</accession>
<dbReference type="EMBL" id="JACVXD010000009">
    <property type="protein sequence ID" value="MBD0825009.1"/>
    <property type="molecule type" value="Genomic_DNA"/>
</dbReference>
<sequence length="347" mass="38306">MKKLKFITSLVLVATLTLTSCQDEIDSESGLNPNTNSANSTATSNFERSSMYDGSFDDFVDGMSCSSIMFPYTATVNNQEITLLSQLDFSLVLNILGELTNDEDAVILHFPITVKLSNYTEVVVNNQTEYDALMDACSEAEDNAEEAINCLEIDFPVTILTFDVNAEQTGSFVVESDQALYTYMSSMSEQERYSIDYPITATINSDTTIEISSDIDLQTRIDECLATEEAIEEAEEEAEELEDILVESSFRVESLIIAGIDSTNDFLGLTLEFYNDLSMMASNNSEDTNGEFSIGSELQVELKLTLLGLDTSLNLLSSSWVVTSFDEDTITLQNKSNSTAILVLKKI</sequence>
<proteinExistence type="predicted"/>
<evidence type="ECO:0000256" key="2">
    <source>
        <dbReference type="SAM" id="SignalP"/>
    </source>
</evidence>
<evidence type="ECO:0000313" key="3">
    <source>
        <dbReference type="EMBL" id="MBD0825009.1"/>
    </source>
</evidence>
<gene>
    <name evidence="3" type="ORF">ICJ85_13385</name>
</gene>
<feature type="chain" id="PRO_5035181722" description="Lipoprotein" evidence="2">
    <location>
        <begin position="23"/>
        <end position="347"/>
    </location>
</feature>
<reference evidence="3 4" key="1">
    <citation type="journal article" date="2018" name="J. Microbiol.">
        <title>Aestuariibaculum marinum sp. nov., a marine bacterium isolated from seawater in South Korea.</title>
        <authorList>
            <person name="Choi J."/>
            <person name="Lee D."/>
            <person name="Jang J.H."/>
            <person name="Cha S."/>
            <person name="Seo T."/>
        </authorList>
    </citation>
    <scope>NUCLEOTIDE SEQUENCE [LARGE SCALE GENOMIC DNA]</scope>
    <source>
        <strain evidence="3 4">IP7</strain>
    </source>
</reference>
<keyword evidence="1" id="KW-0175">Coiled coil</keyword>
<protein>
    <recommendedName>
        <fullName evidence="5">Lipoprotein</fullName>
    </recommendedName>
</protein>
<evidence type="ECO:0000256" key="1">
    <source>
        <dbReference type="SAM" id="Coils"/>
    </source>
</evidence>
<name>A0A8J6Q603_9FLAO</name>
<dbReference type="AlphaFoldDB" id="A0A8J6Q603"/>
<comment type="caution">
    <text evidence="3">The sequence shown here is derived from an EMBL/GenBank/DDBJ whole genome shotgun (WGS) entry which is preliminary data.</text>
</comment>
<evidence type="ECO:0008006" key="5">
    <source>
        <dbReference type="Google" id="ProtNLM"/>
    </source>
</evidence>